<gene>
    <name evidence="12" type="ORF">ACET3X_000512</name>
</gene>
<feature type="region of interest" description="Disordered" evidence="9">
    <location>
        <begin position="717"/>
        <end position="764"/>
    </location>
</feature>
<evidence type="ECO:0000256" key="2">
    <source>
        <dbReference type="ARBA" id="ARBA00004496"/>
    </source>
</evidence>
<evidence type="ECO:0000256" key="1">
    <source>
        <dbReference type="ARBA" id="ARBA00004123"/>
    </source>
</evidence>
<dbReference type="PROSITE" id="PS50174">
    <property type="entry name" value="G_PATCH"/>
    <property type="match status" value="1"/>
</dbReference>
<dbReference type="SUPFAM" id="SSF82708">
    <property type="entry name" value="R3H domain"/>
    <property type="match status" value="1"/>
</dbReference>
<keyword evidence="6" id="KW-0507">mRNA processing</keyword>
<accession>A0ABR3UV38</accession>
<dbReference type="PANTHER" id="PTHR14195">
    <property type="entry name" value="G PATCH DOMAIN CONTAINING PROTEIN 2"/>
    <property type="match status" value="1"/>
</dbReference>
<dbReference type="CDD" id="cd00024">
    <property type="entry name" value="CD_CSD"/>
    <property type="match status" value="1"/>
</dbReference>
<feature type="region of interest" description="Disordered" evidence="9">
    <location>
        <begin position="83"/>
        <end position="217"/>
    </location>
</feature>
<feature type="region of interest" description="Disordered" evidence="9">
    <location>
        <begin position="551"/>
        <end position="584"/>
    </location>
</feature>
<dbReference type="Gene3D" id="3.30.1370.50">
    <property type="entry name" value="R3H-like domain"/>
    <property type="match status" value="1"/>
</dbReference>
<feature type="compositionally biased region" description="Low complexity" evidence="9">
    <location>
        <begin position="130"/>
        <end position="143"/>
    </location>
</feature>
<dbReference type="Pfam" id="PF01585">
    <property type="entry name" value="G-patch"/>
    <property type="match status" value="1"/>
</dbReference>
<proteinExistence type="inferred from homology"/>
<evidence type="ECO:0000259" key="11">
    <source>
        <dbReference type="PROSITE" id="PS51061"/>
    </source>
</evidence>
<evidence type="ECO:0000256" key="3">
    <source>
        <dbReference type="ARBA" id="ARBA00010306"/>
    </source>
</evidence>
<dbReference type="SMART" id="SM00393">
    <property type="entry name" value="R3H"/>
    <property type="match status" value="1"/>
</dbReference>
<keyword evidence="5" id="KW-0963">Cytoplasm</keyword>
<evidence type="ECO:0000259" key="10">
    <source>
        <dbReference type="PROSITE" id="PS50174"/>
    </source>
</evidence>
<feature type="compositionally biased region" description="Acidic residues" evidence="9">
    <location>
        <begin position="444"/>
        <end position="475"/>
    </location>
</feature>
<evidence type="ECO:0000256" key="8">
    <source>
        <dbReference type="ARBA" id="ARBA00023242"/>
    </source>
</evidence>
<dbReference type="InterPro" id="IPR036867">
    <property type="entry name" value="R3H_dom_sf"/>
</dbReference>
<feature type="compositionally biased region" description="Acidic residues" evidence="9">
    <location>
        <begin position="355"/>
        <end position="365"/>
    </location>
</feature>
<sequence>MSRGKKGKGKGKGKGGSAKNTPQRAPSKRHSYQSWPVHEEAAASKFSLKDEAKWMSSHRTAAFEVGKKLRHMPIEFVSAGHLEGTLKKLDTPEPDTAQVSSDSGADSNTPSSPSSTPDNTTAMAHMAIRSPSPALSEASSSSADEVLFRGRGNQSSAAPVATPSTRQALKATPTATPQPSEDAPSRPSQPAPSVETPSLQEPELEAASAGDRASVTMTGNVPVSVELSIRGNAASQLEVDMGSDADDVDQNQFAKRRGGRPAWEGKTTEWQHRSKPNVGWLPDTARPGMDSYLRGEVNPRDAAIDDYMQNMEEFGLTEDLLATSGFARRQMDLDAGSHNDWESVSGSQDGGNEGEGSDNWDSDMLQDFEDMSTSSDVMEKVVRILSKRTRKSGLQYLCVYENSVTDDARWLSYTHLKTADEKRLIKAFESEAYEREQQMLSSSDSEDDDEDEDDEDDDDDDDDDEEEDDDELDDETIAKILQKQEELGLGGDEVMLYAGDDFFDGSGPAKDYSYGTYSRPSRKKGRGRGNREPTFPSASAMVAALEMDPYGGFDIMDTERPSLKPKKKGRRGQPPPELDDSDLNEQLQSAWANDREKKRLKKAEREELRQQGLLGRKGKGPNLKVKYQGGIDMEDIVEELREFLLGDMQTLSLPPMEAYRRATVHQAAAFFNLNSRSRGDGMDRFTILSKTNRTRTYTDDEFDIAIAKKGFQKRLKGPLYSQGGGGRPGRFSTVKHKQGGVRSRPQLGYKDGETVGANAPELGPENKGHALMMKMGWSKGTALGTADNKGILQPIPHTVKTNKAGLQ</sequence>
<evidence type="ECO:0000256" key="9">
    <source>
        <dbReference type="SAM" id="MobiDB-lite"/>
    </source>
</evidence>
<evidence type="ECO:0000256" key="6">
    <source>
        <dbReference type="ARBA" id="ARBA00022664"/>
    </source>
</evidence>
<reference evidence="12 13" key="1">
    <citation type="submission" date="2024-09" db="EMBL/GenBank/DDBJ databases">
        <title>T2T genomes of carrot and Alternaria dauci and their utility for understanding host-pathogen interaction during carrot leaf blight disease.</title>
        <authorList>
            <person name="Liu W."/>
            <person name="Xu S."/>
            <person name="Ou C."/>
            <person name="Liu X."/>
            <person name="Zhuang F."/>
            <person name="Deng X.W."/>
        </authorList>
    </citation>
    <scope>NUCLEOTIDE SEQUENCE [LARGE SCALE GENOMIC DNA]</scope>
    <source>
        <strain evidence="12 13">A2016</strain>
    </source>
</reference>
<keyword evidence="8" id="KW-0539">Nucleus</keyword>
<organism evidence="12 13">
    <name type="scientific">Alternaria dauci</name>
    <dbReference type="NCBI Taxonomy" id="48095"/>
    <lineage>
        <taxon>Eukaryota</taxon>
        <taxon>Fungi</taxon>
        <taxon>Dikarya</taxon>
        <taxon>Ascomycota</taxon>
        <taxon>Pezizomycotina</taxon>
        <taxon>Dothideomycetes</taxon>
        <taxon>Pleosporomycetidae</taxon>
        <taxon>Pleosporales</taxon>
        <taxon>Pleosporineae</taxon>
        <taxon>Pleosporaceae</taxon>
        <taxon>Alternaria</taxon>
        <taxon>Alternaria sect. Porri</taxon>
    </lineage>
</organism>
<dbReference type="SMART" id="SM00443">
    <property type="entry name" value="G_patch"/>
    <property type="match status" value="1"/>
</dbReference>
<dbReference type="CDD" id="cd02646">
    <property type="entry name" value="R3H_G-patch"/>
    <property type="match status" value="1"/>
</dbReference>
<dbReference type="Pfam" id="PF01424">
    <property type="entry name" value="R3H"/>
    <property type="match status" value="1"/>
</dbReference>
<dbReference type="InterPro" id="IPR051189">
    <property type="entry name" value="Splicing_assoc_domain"/>
</dbReference>
<dbReference type="Gene3D" id="2.40.50.40">
    <property type="match status" value="1"/>
</dbReference>
<keyword evidence="13" id="KW-1185">Reference proteome</keyword>
<evidence type="ECO:0000256" key="4">
    <source>
        <dbReference type="ARBA" id="ARBA00018964"/>
    </source>
</evidence>
<feature type="region of interest" description="Disordered" evidence="9">
    <location>
        <begin position="253"/>
        <end position="283"/>
    </location>
</feature>
<dbReference type="PROSITE" id="PS51061">
    <property type="entry name" value="R3H"/>
    <property type="match status" value="1"/>
</dbReference>
<dbReference type="Proteomes" id="UP001578633">
    <property type="component" value="Chromosome 1"/>
</dbReference>
<dbReference type="InterPro" id="IPR034082">
    <property type="entry name" value="R3H_G-patch"/>
</dbReference>
<feature type="domain" description="G-patch" evidence="10">
    <location>
        <begin position="764"/>
        <end position="807"/>
    </location>
</feature>
<feature type="region of interest" description="Disordered" evidence="9">
    <location>
        <begin position="1"/>
        <end position="38"/>
    </location>
</feature>
<evidence type="ECO:0000256" key="7">
    <source>
        <dbReference type="ARBA" id="ARBA00023187"/>
    </source>
</evidence>
<comment type="subcellular location">
    <subcellularLocation>
        <location evidence="2">Cytoplasm</location>
    </subcellularLocation>
    <subcellularLocation>
        <location evidence="1">Nucleus</location>
    </subcellularLocation>
</comment>
<evidence type="ECO:0000256" key="5">
    <source>
        <dbReference type="ARBA" id="ARBA00022490"/>
    </source>
</evidence>
<feature type="domain" description="R3H" evidence="11">
    <location>
        <begin position="630"/>
        <end position="692"/>
    </location>
</feature>
<dbReference type="InterPro" id="IPR001374">
    <property type="entry name" value="R3H_dom"/>
</dbReference>
<dbReference type="RefSeq" id="XP_069310754.1">
    <property type="nucleotide sequence ID" value="XM_069447816.1"/>
</dbReference>
<feature type="compositionally biased region" description="Polar residues" evidence="9">
    <location>
        <begin position="152"/>
        <end position="179"/>
    </location>
</feature>
<feature type="region of interest" description="Disordered" evidence="9">
    <location>
        <begin position="434"/>
        <end position="476"/>
    </location>
</feature>
<comment type="similarity">
    <text evidence="3">Belongs to the SQS1 family.</text>
</comment>
<evidence type="ECO:0000313" key="13">
    <source>
        <dbReference type="Proteomes" id="UP001578633"/>
    </source>
</evidence>
<feature type="compositionally biased region" description="Basic residues" evidence="9">
    <location>
        <begin position="1"/>
        <end position="13"/>
    </location>
</feature>
<comment type="caution">
    <text evidence="12">The sequence shown here is derived from an EMBL/GenBank/DDBJ whole genome shotgun (WGS) entry which is preliminary data.</text>
</comment>
<feature type="region of interest" description="Disordered" evidence="9">
    <location>
        <begin position="336"/>
        <end position="365"/>
    </location>
</feature>
<dbReference type="InterPro" id="IPR000467">
    <property type="entry name" value="G_patch_dom"/>
</dbReference>
<dbReference type="GeneID" id="96080834"/>
<feature type="region of interest" description="Disordered" evidence="9">
    <location>
        <begin position="497"/>
        <end position="539"/>
    </location>
</feature>
<evidence type="ECO:0000313" key="12">
    <source>
        <dbReference type="EMBL" id="KAL1800170.1"/>
    </source>
</evidence>
<feature type="compositionally biased region" description="Low complexity" evidence="9">
    <location>
        <begin position="106"/>
        <end position="121"/>
    </location>
</feature>
<name>A0ABR3UV38_9PLEO</name>
<keyword evidence="7" id="KW-0508">mRNA splicing</keyword>
<dbReference type="EMBL" id="JBHGVX010000001">
    <property type="protein sequence ID" value="KAL1800170.1"/>
    <property type="molecule type" value="Genomic_DNA"/>
</dbReference>
<protein>
    <recommendedName>
        <fullName evidence="4">Protein SQS1</fullName>
    </recommendedName>
</protein>